<name>A0ABP7J112_9ACTN</name>
<dbReference type="EMBL" id="BAAAZR010000031">
    <property type="protein sequence ID" value="GAA3831965.1"/>
    <property type="molecule type" value="Genomic_DNA"/>
</dbReference>
<evidence type="ECO:0000313" key="2">
    <source>
        <dbReference type="Proteomes" id="UP001500888"/>
    </source>
</evidence>
<protein>
    <recommendedName>
        <fullName evidence="3">4Fe-4S ferredoxin-type domain-containing protein</fullName>
    </recommendedName>
</protein>
<dbReference type="Proteomes" id="UP001500888">
    <property type="component" value="Unassembled WGS sequence"/>
</dbReference>
<keyword evidence="2" id="KW-1185">Reference proteome</keyword>
<reference evidence="2" key="1">
    <citation type="journal article" date="2019" name="Int. J. Syst. Evol. Microbiol.">
        <title>The Global Catalogue of Microorganisms (GCM) 10K type strain sequencing project: providing services to taxonomists for standard genome sequencing and annotation.</title>
        <authorList>
            <consortium name="The Broad Institute Genomics Platform"/>
            <consortium name="The Broad Institute Genome Sequencing Center for Infectious Disease"/>
            <person name="Wu L."/>
            <person name="Ma J."/>
        </authorList>
    </citation>
    <scope>NUCLEOTIDE SEQUENCE [LARGE SCALE GENOMIC DNA]</scope>
    <source>
        <strain evidence="2">JCM 16908</strain>
    </source>
</reference>
<comment type="caution">
    <text evidence="1">The sequence shown here is derived from an EMBL/GenBank/DDBJ whole genome shotgun (WGS) entry which is preliminary data.</text>
</comment>
<accession>A0ABP7J112</accession>
<organism evidence="1 2">
    <name type="scientific">Sphaerisporangium flaviroseum</name>
    <dbReference type="NCBI Taxonomy" id="509199"/>
    <lineage>
        <taxon>Bacteria</taxon>
        <taxon>Bacillati</taxon>
        <taxon>Actinomycetota</taxon>
        <taxon>Actinomycetes</taxon>
        <taxon>Streptosporangiales</taxon>
        <taxon>Streptosporangiaceae</taxon>
        <taxon>Sphaerisporangium</taxon>
    </lineage>
</organism>
<proteinExistence type="predicted"/>
<dbReference type="RefSeq" id="WP_344948065.1">
    <property type="nucleotide sequence ID" value="NZ_BAAAZR010000031.1"/>
</dbReference>
<evidence type="ECO:0000313" key="1">
    <source>
        <dbReference type="EMBL" id="GAA3831965.1"/>
    </source>
</evidence>
<sequence>MGTPADWDENMPHNHRDLGRAVRELMQHRPGQTYTATRAQLEEWMDGREETPLEAVAVLADPANEILCETCGWTVGMICPECSKGCGCEISCSGWRHQDWGPELDPEEEDERNTCEECGGDFRMMGYDIGCICGWPRPRSLGARRPRVGGVPESSWRAPTRPARLAAVRPAYG</sequence>
<gene>
    <name evidence="1" type="ORF">GCM10022226_61390</name>
</gene>
<evidence type="ECO:0008006" key="3">
    <source>
        <dbReference type="Google" id="ProtNLM"/>
    </source>
</evidence>